<keyword evidence="2" id="KW-1185">Reference proteome</keyword>
<name>A0A7J7MU79_9MAGN</name>
<comment type="caution">
    <text evidence="1">The sequence shown here is derived from an EMBL/GenBank/DDBJ whole genome shotgun (WGS) entry which is preliminary data.</text>
</comment>
<reference evidence="1 2" key="1">
    <citation type="journal article" date="2020" name="IScience">
        <title>Genome Sequencing of the Endangered Kingdonia uniflora (Circaeasteraceae, Ranunculales) Reveals Potential Mechanisms of Evolutionary Specialization.</title>
        <authorList>
            <person name="Sun Y."/>
            <person name="Deng T."/>
            <person name="Zhang A."/>
            <person name="Moore M.J."/>
            <person name="Landis J.B."/>
            <person name="Lin N."/>
            <person name="Zhang H."/>
            <person name="Zhang X."/>
            <person name="Huang J."/>
            <person name="Zhang X."/>
            <person name="Sun H."/>
            <person name="Wang H."/>
        </authorList>
    </citation>
    <scope>NUCLEOTIDE SEQUENCE [LARGE SCALE GENOMIC DNA]</scope>
    <source>
        <strain evidence="1">TB1705</strain>
        <tissue evidence="1">Leaf</tissue>
    </source>
</reference>
<evidence type="ECO:0000313" key="2">
    <source>
        <dbReference type="Proteomes" id="UP000541444"/>
    </source>
</evidence>
<dbReference type="Proteomes" id="UP000541444">
    <property type="component" value="Unassembled WGS sequence"/>
</dbReference>
<gene>
    <name evidence="1" type="ORF">GIB67_022043</name>
</gene>
<dbReference type="AlphaFoldDB" id="A0A7J7MU79"/>
<feature type="non-terminal residue" evidence="1">
    <location>
        <position position="1"/>
    </location>
</feature>
<sequence>QVAPGEGLEVVKNLMVDDDVKVNLEAISSEYGSGLLKWKKDDEKYDDDKKDVEEEVKS</sequence>
<dbReference type="EMBL" id="JACGCM010001221">
    <property type="protein sequence ID" value="KAF6158446.1"/>
    <property type="molecule type" value="Genomic_DNA"/>
</dbReference>
<proteinExistence type="predicted"/>
<organism evidence="1 2">
    <name type="scientific">Kingdonia uniflora</name>
    <dbReference type="NCBI Taxonomy" id="39325"/>
    <lineage>
        <taxon>Eukaryota</taxon>
        <taxon>Viridiplantae</taxon>
        <taxon>Streptophyta</taxon>
        <taxon>Embryophyta</taxon>
        <taxon>Tracheophyta</taxon>
        <taxon>Spermatophyta</taxon>
        <taxon>Magnoliopsida</taxon>
        <taxon>Ranunculales</taxon>
        <taxon>Circaeasteraceae</taxon>
        <taxon>Kingdonia</taxon>
    </lineage>
</organism>
<protein>
    <submittedName>
        <fullName evidence="1">Uncharacterized protein</fullName>
    </submittedName>
</protein>
<accession>A0A7J7MU79</accession>
<evidence type="ECO:0000313" key="1">
    <source>
        <dbReference type="EMBL" id="KAF6158446.1"/>
    </source>
</evidence>